<evidence type="ECO:0000313" key="1">
    <source>
        <dbReference type="EMBL" id="ROO85637.1"/>
    </source>
</evidence>
<protein>
    <submittedName>
        <fullName evidence="1">Uncharacterized protein</fullName>
    </submittedName>
</protein>
<dbReference type="AlphaFoldDB" id="A0A3N1CWH3"/>
<evidence type="ECO:0000313" key="2">
    <source>
        <dbReference type="Proteomes" id="UP000272400"/>
    </source>
</evidence>
<gene>
    <name evidence="1" type="ORF">EDD29_3183</name>
</gene>
<comment type="caution">
    <text evidence="1">The sequence shown here is derived from an EMBL/GenBank/DDBJ whole genome shotgun (WGS) entry which is preliminary data.</text>
</comment>
<organism evidence="1 2">
    <name type="scientific">Actinocorallia herbida</name>
    <dbReference type="NCBI Taxonomy" id="58109"/>
    <lineage>
        <taxon>Bacteria</taxon>
        <taxon>Bacillati</taxon>
        <taxon>Actinomycetota</taxon>
        <taxon>Actinomycetes</taxon>
        <taxon>Streptosporangiales</taxon>
        <taxon>Thermomonosporaceae</taxon>
        <taxon>Actinocorallia</taxon>
    </lineage>
</organism>
<name>A0A3N1CWH3_9ACTN</name>
<keyword evidence="2" id="KW-1185">Reference proteome</keyword>
<dbReference type="EMBL" id="RJKE01000001">
    <property type="protein sequence ID" value="ROO85637.1"/>
    <property type="molecule type" value="Genomic_DNA"/>
</dbReference>
<accession>A0A3N1CWH3</accession>
<dbReference type="Proteomes" id="UP000272400">
    <property type="component" value="Unassembled WGS sequence"/>
</dbReference>
<sequence>MIRVIVDAEGALTRAEYEAGIGRLAALDLEVIAAPGARLADRRREIEFIAEDLDQGRSAQDYADLCVSAFGLPAELGVTTYISRGTDDDALGVLNRFGVVADVTRSYTDDDELVTVTIARAESRRVPESRLHTALEAALNCEVRIRFA</sequence>
<reference evidence="1 2" key="1">
    <citation type="submission" date="2018-11" db="EMBL/GenBank/DDBJ databases">
        <title>Sequencing the genomes of 1000 actinobacteria strains.</title>
        <authorList>
            <person name="Klenk H.-P."/>
        </authorList>
    </citation>
    <scope>NUCLEOTIDE SEQUENCE [LARGE SCALE GENOMIC DNA]</scope>
    <source>
        <strain evidence="1 2">DSM 44254</strain>
    </source>
</reference>
<proteinExistence type="predicted"/>